<dbReference type="EC" id="3.1.3.95" evidence="3"/>
<dbReference type="GO" id="GO:0005737">
    <property type="term" value="C:cytoplasm"/>
    <property type="evidence" value="ECO:0007669"/>
    <property type="project" value="TreeGrafter"/>
</dbReference>
<keyword evidence="4" id="KW-0443">Lipid metabolism</keyword>
<dbReference type="SUPFAM" id="SSF50729">
    <property type="entry name" value="PH domain-like"/>
    <property type="match status" value="1"/>
</dbReference>
<comment type="subcellular location">
    <subcellularLocation>
        <location evidence="1">Endomembrane system</location>
        <topology evidence="1">Peripheral membrane protein</topology>
    </subcellularLocation>
</comment>
<dbReference type="PROSITE" id="PS51339">
    <property type="entry name" value="PPASE_MYOTUBULARIN"/>
    <property type="match status" value="1"/>
</dbReference>
<protein>
    <recommendedName>
        <fullName evidence="3">phosphatidylinositol-3,5-bisphosphate 3-phosphatase</fullName>
        <ecNumber evidence="3">3.1.3.95</ecNumber>
    </recommendedName>
</protein>
<dbReference type="GO" id="GO:0052629">
    <property type="term" value="F:phosphatidylinositol-3,5-bisphosphate 3-phosphatase activity"/>
    <property type="evidence" value="ECO:0007669"/>
    <property type="project" value="UniProtKB-EC"/>
</dbReference>
<dbReference type="FunCoup" id="A0A0D2VI47">
    <property type="interactions" value="161"/>
</dbReference>
<sequence length="575" mass="64471">MSSAADIPLLPGEELVTSAAEITHLCPFSGALHGVLYVTNYKIYFREQVDNNRVATTVETPLGLISRVDKIGGQSSRGENSYGLELHCKDMRNLRFGFSTRSSNRGQVCDAIMDAAYPLSASTAPAGGAATGSTGGAAAVPALRNVFAFSFRQTFPEDGWSVYNAQAELERQKLPKTWRISKANENYALCDTYPSVIAVPSSVNDDFLARVADFRSRGRLPILSWIHPDNHATITRCSQPRVGVAGKRSPEDEAMLQHIIDANGKVGTLCIMDARPRLSAMANHAKGAGFENEAVYQNTELVFLNIGNIHAMRESLKKLKDMCFPTIDNNKWLSNLEASRWLENICLLLAGTSRIVDLIERSGTSVLVHCSDGWDRTSQLCSLSMMMLDPYYRTIKGFEVLIEKEWLSIGHKFGQRHGHAGSEQRAPIFVQFLDAVWQISQQFPGAFEFNERMLIAIADHCYSCLYGTFLYNSEAIRVREDIKQRTQSLWSMINSAPYGEFTNPLYAPSIQEHVLSPIASLRKLRVWTAYHLRWNPRMQKQNFIELRNMQLAEMREALKSMVDNLQRRLDGNVQA</sequence>
<feature type="binding site" evidence="6">
    <location>
        <begin position="370"/>
        <end position="376"/>
    </location>
    <ligand>
        <name>substrate</name>
    </ligand>
</feature>
<dbReference type="eggNOG" id="KOG4471">
    <property type="taxonomic scope" value="Eukaryota"/>
</dbReference>
<evidence type="ECO:0000256" key="6">
    <source>
        <dbReference type="PIRSR" id="PIRSR630564-2"/>
    </source>
</evidence>
<dbReference type="SUPFAM" id="SSF52799">
    <property type="entry name" value="(Phosphotyrosine protein) phosphatases II"/>
    <property type="match status" value="1"/>
</dbReference>
<dbReference type="GO" id="GO:0012505">
    <property type="term" value="C:endomembrane system"/>
    <property type="evidence" value="ECO:0007669"/>
    <property type="project" value="UniProtKB-SubCell"/>
</dbReference>
<feature type="binding site" evidence="6">
    <location>
        <begin position="308"/>
        <end position="309"/>
    </location>
    <ligand>
        <name>substrate</name>
    </ligand>
</feature>
<dbReference type="EMBL" id="KE346360">
    <property type="protein sequence ID" value="KJE89597.1"/>
    <property type="molecule type" value="Genomic_DNA"/>
</dbReference>
<dbReference type="GO" id="GO:0004438">
    <property type="term" value="F:phosphatidylinositol-3-phosphate phosphatase activity"/>
    <property type="evidence" value="ECO:0007669"/>
    <property type="project" value="TreeGrafter"/>
</dbReference>
<name>A0A0D2VI47_CAPO3</name>
<dbReference type="Proteomes" id="UP000008743">
    <property type="component" value="Unassembled WGS sequence"/>
</dbReference>
<dbReference type="InterPro" id="IPR004182">
    <property type="entry name" value="GRAM"/>
</dbReference>
<evidence type="ECO:0000256" key="5">
    <source>
        <dbReference type="PIRSR" id="PIRSR630564-1"/>
    </source>
</evidence>
<dbReference type="InterPro" id="IPR016130">
    <property type="entry name" value="Tyr_Pase_AS"/>
</dbReference>
<keyword evidence="9" id="KW-1185">Reference proteome</keyword>
<evidence type="ECO:0000313" key="9">
    <source>
        <dbReference type="Proteomes" id="UP000008743"/>
    </source>
</evidence>
<dbReference type="GO" id="GO:0016020">
    <property type="term" value="C:membrane"/>
    <property type="evidence" value="ECO:0007669"/>
    <property type="project" value="TreeGrafter"/>
</dbReference>
<dbReference type="PANTHER" id="PTHR10807">
    <property type="entry name" value="MYOTUBULARIN-RELATED"/>
    <property type="match status" value="1"/>
</dbReference>
<evidence type="ECO:0000256" key="1">
    <source>
        <dbReference type="ARBA" id="ARBA00004184"/>
    </source>
</evidence>
<dbReference type="OrthoDB" id="271628at2759"/>
<feature type="binding site" evidence="6">
    <location>
        <begin position="283"/>
        <end position="286"/>
    </location>
    <ligand>
        <name>substrate</name>
    </ligand>
</feature>
<evidence type="ECO:0000259" key="7">
    <source>
        <dbReference type="PROSITE" id="PS51339"/>
    </source>
</evidence>
<dbReference type="CDD" id="cd13223">
    <property type="entry name" value="PH-GRAM_MTM-like"/>
    <property type="match status" value="1"/>
</dbReference>
<dbReference type="SMART" id="SM00404">
    <property type="entry name" value="PTPc_motif"/>
    <property type="match status" value="1"/>
</dbReference>
<evidence type="ECO:0000256" key="2">
    <source>
        <dbReference type="ARBA" id="ARBA00007471"/>
    </source>
</evidence>
<dbReference type="Gene3D" id="2.30.29.30">
    <property type="entry name" value="Pleckstrin-homology domain (PH domain)/Phosphotyrosine-binding domain (PTB)"/>
    <property type="match status" value="1"/>
</dbReference>
<reference evidence="9" key="1">
    <citation type="submission" date="2011-02" db="EMBL/GenBank/DDBJ databases">
        <title>The Genome Sequence of Capsaspora owczarzaki ATCC 30864.</title>
        <authorList>
            <person name="Russ C."/>
            <person name="Cuomo C."/>
            <person name="Burger G."/>
            <person name="Gray M.W."/>
            <person name="Holland P.W.H."/>
            <person name="King N."/>
            <person name="Lang F.B.F."/>
            <person name="Roger A.J."/>
            <person name="Ruiz-Trillo I."/>
            <person name="Young S.K."/>
            <person name="Zeng Q."/>
            <person name="Gargeya S."/>
            <person name="Alvarado L."/>
            <person name="Berlin A."/>
            <person name="Chapman S.B."/>
            <person name="Chen Z."/>
            <person name="Freedman E."/>
            <person name="Gellesch M."/>
            <person name="Goldberg J."/>
            <person name="Griggs A."/>
            <person name="Gujja S."/>
            <person name="Heilman E."/>
            <person name="Heiman D."/>
            <person name="Howarth C."/>
            <person name="Mehta T."/>
            <person name="Neiman D."/>
            <person name="Pearson M."/>
            <person name="Roberts A."/>
            <person name="Saif S."/>
            <person name="Shea T."/>
            <person name="Shenoy N."/>
            <person name="Sisk P."/>
            <person name="Stolte C."/>
            <person name="Sykes S."/>
            <person name="White J."/>
            <person name="Yandava C."/>
            <person name="Haas B."/>
            <person name="Nusbaum C."/>
            <person name="Birren B."/>
        </authorList>
    </citation>
    <scope>NUCLEOTIDE SEQUENCE</scope>
    <source>
        <strain evidence="9">ATCC 30864</strain>
    </source>
</reference>
<dbReference type="InterPro" id="IPR010569">
    <property type="entry name" value="Myotubularin-like_Pase_dom"/>
</dbReference>
<comment type="similarity">
    <text evidence="2">Belongs to the protein-tyrosine phosphatase family. Non-receptor class myotubularin subfamily.</text>
</comment>
<feature type="domain" description="Myotubularin phosphatase" evidence="7">
    <location>
        <begin position="159"/>
        <end position="531"/>
    </location>
</feature>
<gene>
    <name evidence="8" type="ORF">CAOG_001035</name>
</gene>
<feature type="active site" description="Phosphocysteine intermediate" evidence="5">
    <location>
        <position position="370"/>
    </location>
</feature>
<evidence type="ECO:0000256" key="3">
    <source>
        <dbReference type="ARBA" id="ARBA00012903"/>
    </source>
</evidence>
<dbReference type="PROSITE" id="PS00383">
    <property type="entry name" value="TYR_PHOSPHATASE_1"/>
    <property type="match status" value="1"/>
</dbReference>
<dbReference type="InParanoid" id="A0A0D2VI47"/>
<accession>A0A0D2VI47</accession>
<evidence type="ECO:0000256" key="4">
    <source>
        <dbReference type="ARBA" id="ARBA00023098"/>
    </source>
</evidence>
<dbReference type="InterPro" id="IPR003595">
    <property type="entry name" value="Tyr_Pase_cat"/>
</dbReference>
<organism evidence="8 9">
    <name type="scientific">Capsaspora owczarzaki (strain ATCC 30864)</name>
    <dbReference type="NCBI Taxonomy" id="595528"/>
    <lineage>
        <taxon>Eukaryota</taxon>
        <taxon>Filasterea</taxon>
        <taxon>Capsaspora</taxon>
    </lineage>
</organism>
<dbReference type="STRING" id="595528.A0A0D2VI47"/>
<dbReference type="InterPro" id="IPR030564">
    <property type="entry name" value="Myotubularin"/>
</dbReference>
<dbReference type="InterPro" id="IPR029021">
    <property type="entry name" value="Prot-tyrosine_phosphatase-like"/>
</dbReference>
<dbReference type="Pfam" id="PF02893">
    <property type="entry name" value="GRAM"/>
    <property type="match status" value="1"/>
</dbReference>
<dbReference type="InterPro" id="IPR011993">
    <property type="entry name" value="PH-like_dom_sf"/>
</dbReference>
<dbReference type="PhylomeDB" id="A0A0D2VI47"/>
<dbReference type="PANTHER" id="PTHR10807:SF128">
    <property type="entry name" value="PHOSPHATIDYLINOSITOL-3,5-BISPHOSPHATE 3-PHOSPHATASE"/>
    <property type="match status" value="1"/>
</dbReference>
<proteinExistence type="inferred from homology"/>
<evidence type="ECO:0000313" key="8">
    <source>
        <dbReference type="EMBL" id="KJE89597.1"/>
    </source>
</evidence>
<dbReference type="Pfam" id="PF06602">
    <property type="entry name" value="Myotub-related"/>
    <property type="match status" value="1"/>
</dbReference>
<dbReference type="AlphaFoldDB" id="A0A0D2VI47"/>
<dbReference type="GO" id="GO:0046856">
    <property type="term" value="P:phosphatidylinositol dephosphorylation"/>
    <property type="evidence" value="ECO:0007669"/>
    <property type="project" value="TreeGrafter"/>
</dbReference>